<sequence length="72" mass="7740">MPHTADTRRDHNDDQPLLLDPYSCGGGAAVGYHRAGFTVAGIDVIYGSDHYPSAYSEWLGDTFLTHTTAVSA</sequence>
<accession>A0ABS4LE15</accession>
<dbReference type="EMBL" id="JAGGLQ010000016">
    <property type="protein sequence ID" value="MBP2040245.1"/>
    <property type="molecule type" value="Genomic_DNA"/>
</dbReference>
<gene>
    <name evidence="1" type="ORF">J2Z77_006098</name>
</gene>
<keyword evidence="2" id="KW-1185">Reference proteome</keyword>
<evidence type="ECO:0000313" key="1">
    <source>
        <dbReference type="EMBL" id="MBP2040245.1"/>
    </source>
</evidence>
<proteinExistence type="predicted"/>
<dbReference type="Proteomes" id="UP001519310">
    <property type="component" value="Unassembled WGS sequence"/>
</dbReference>
<evidence type="ECO:0008006" key="3">
    <source>
        <dbReference type="Google" id="ProtNLM"/>
    </source>
</evidence>
<organism evidence="1 2">
    <name type="scientific">Streptomyces avidinii</name>
    <dbReference type="NCBI Taxonomy" id="1895"/>
    <lineage>
        <taxon>Bacteria</taxon>
        <taxon>Bacillati</taxon>
        <taxon>Actinomycetota</taxon>
        <taxon>Actinomycetes</taxon>
        <taxon>Kitasatosporales</taxon>
        <taxon>Streptomycetaceae</taxon>
        <taxon>Streptomyces</taxon>
    </lineage>
</organism>
<dbReference type="RefSeq" id="WP_189973133.1">
    <property type="nucleotide sequence ID" value="NZ_BMVL01000015.1"/>
</dbReference>
<reference evidence="1 2" key="1">
    <citation type="submission" date="2021-03" db="EMBL/GenBank/DDBJ databases">
        <title>Genomic Encyclopedia of Type Strains, Phase IV (KMG-IV): sequencing the most valuable type-strain genomes for metagenomic binning, comparative biology and taxonomic classification.</title>
        <authorList>
            <person name="Goeker M."/>
        </authorList>
    </citation>
    <scope>NUCLEOTIDE SEQUENCE [LARGE SCALE GENOMIC DNA]</scope>
    <source>
        <strain evidence="1 2">DSM 40526</strain>
    </source>
</reference>
<name>A0ABS4LE15_STRAV</name>
<evidence type="ECO:0000313" key="2">
    <source>
        <dbReference type="Proteomes" id="UP001519310"/>
    </source>
</evidence>
<protein>
    <recommendedName>
        <fullName evidence="3">DNA (Cytosine-5)-methyltransferase 1</fullName>
    </recommendedName>
</protein>
<comment type="caution">
    <text evidence="1">The sequence shown here is derived from an EMBL/GenBank/DDBJ whole genome shotgun (WGS) entry which is preliminary data.</text>
</comment>